<feature type="transmembrane region" description="Helical" evidence="1">
    <location>
        <begin position="21"/>
        <end position="40"/>
    </location>
</feature>
<dbReference type="Proteomes" id="UP000001625">
    <property type="component" value="Chromosome"/>
</dbReference>
<evidence type="ECO:0000313" key="3">
    <source>
        <dbReference type="Proteomes" id="UP000001625"/>
    </source>
</evidence>
<dbReference type="OrthoDB" id="369729at2"/>
<evidence type="ECO:0000313" key="2">
    <source>
        <dbReference type="EMBL" id="ADE12995.1"/>
    </source>
</evidence>
<gene>
    <name evidence="2" type="ordered locus">Slit_2770</name>
</gene>
<dbReference type="RefSeq" id="WP_013030893.1">
    <property type="nucleotide sequence ID" value="NC_013959.1"/>
</dbReference>
<keyword evidence="3" id="KW-1185">Reference proteome</keyword>
<dbReference type="KEGG" id="slt:Slit_2770"/>
<dbReference type="PROSITE" id="PS51318">
    <property type="entry name" value="TAT"/>
    <property type="match status" value="1"/>
</dbReference>
<accession>D5CPK0</accession>
<sequence length="236" mass="25762">MQQNLEHGTTGRQRRRLLQGLGAGLLGMMLPAVKAFAIAFKPPEKLPATQSVYRLKGRAWVNGNPVDANTRIGPNDTVKTGKDSELVFVVGDHAMLLRSESHLVIRPKEEDIGSLLIGGLRLLAGKLLSVSRNKGLQIETPTATIGIRGTGVYLEAGPERTYFCNCYGDVDVVARNDGTSQESVHSVHHDKPLYIYRQERPGQCIHGASHLARPNHSDEELIMAEALVGRTPPFVS</sequence>
<dbReference type="eggNOG" id="ENOG50322HU">
    <property type="taxonomic scope" value="Bacteria"/>
</dbReference>
<reference evidence="2 3" key="1">
    <citation type="submission" date="2010-03" db="EMBL/GenBank/DDBJ databases">
        <title>Complete sequence of Sideroxydans lithotrophicus ES-1.</title>
        <authorList>
            <consortium name="US DOE Joint Genome Institute"/>
            <person name="Lucas S."/>
            <person name="Copeland A."/>
            <person name="Lapidus A."/>
            <person name="Cheng J.-F."/>
            <person name="Bruce D."/>
            <person name="Goodwin L."/>
            <person name="Pitluck S."/>
            <person name="Munk A.C."/>
            <person name="Detter J.C."/>
            <person name="Han C."/>
            <person name="Tapia R."/>
            <person name="Larimer F."/>
            <person name="Land M."/>
            <person name="Hauser L."/>
            <person name="Kyrpides N."/>
            <person name="Ivanova N."/>
            <person name="Emerson D."/>
            <person name="Woyke T."/>
        </authorList>
    </citation>
    <scope>NUCLEOTIDE SEQUENCE [LARGE SCALE GENOMIC DNA]</scope>
    <source>
        <strain evidence="2 3">ES-1</strain>
    </source>
</reference>
<keyword evidence="1" id="KW-0812">Transmembrane</keyword>
<dbReference type="AlphaFoldDB" id="D5CPK0"/>
<dbReference type="STRING" id="580332.Slit_2770"/>
<dbReference type="EMBL" id="CP001965">
    <property type="protein sequence ID" value="ADE12995.1"/>
    <property type="molecule type" value="Genomic_DNA"/>
</dbReference>
<proteinExistence type="predicted"/>
<name>D5CPK0_SIDLE</name>
<evidence type="ECO:0000256" key="1">
    <source>
        <dbReference type="SAM" id="Phobius"/>
    </source>
</evidence>
<dbReference type="HOGENOM" id="CLU_111540_0_0_4"/>
<keyword evidence="1" id="KW-1133">Transmembrane helix</keyword>
<protein>
    <submittedName>
        <fullName evidence="2">Uncharacterized protein</fullName>
    </submittedName>
</protein>
<keyword evidence="1" id="KW-0472">Membrane</keyword>
<organism evidence="2 3">
    <name type="scientific">Sideroxydans lithotrophicus (strain ES-1)</name>
    <dbReference type="NCBI Taxonomy" id="580332"/>
    <lineage>
        <taxon>Bacteria</taxon>
        <taxon>Pseudomonadati</taxon>
        <taxon>Pseudomonadota</taxon>
        <taxon>Betaproteobacteria</taxon>
        <taxon>Nitrosomonadales</taxon>
        <taxon>Gallionellaceae</taxon>
        <taxon>Sideroxydans</taxon>
    </lineage>
</organism>
<dbReference type="InterPro" id="IPR006311">
    <property type="entry name" value="TAT_signal"/>
</dbReference>